<feature type="transmembrane region" description="Helical" evidence="1">
    <location>
        <begin position="168"/>
        <end position="185"/>
    </location>
</feature>
<feature type="transmembrane region" description="Helical" evidence="1">
    <location>
        <begin position="7"/>
        <end position="26"/>
    </location>
</feature>
<feature type="transmembrane region" description="Helical" evidence="1">
    <location>
        <begin position="439"/>
        <end position="461"/>
    </location>
</feature>
<dbReference type="InterPro" id="IPR018580">
    <property type="entry name" value="Uncharacterised_YfhO"/>
</dbReference>
<accession>A0ABT6XQH0</accession>
<evidence type="ECO:0000256" key="1">
    <source>
        <dbReference type="SAM" id="Phobius"/>
    </source>
</evidence>
<feature type="transmembrane region" description="Helical" evidence="1">
    <location>
        <begin position="222"/>
        <end position="242"/>
    </location>
</feature>
<feature type="transmembrane region" description="Helical" evidence="1">
    <location>
        <begin position="191"/>
        <end position="210"/>
    </location>
</feature>
<protein>
    <submittedName>
        <fullName evidence="2">YfhO family protein</fullName>
    </submittedName>
</protein>
<dbReference type="EMBL" id="JASGBP010000004">
    <property type="protein sequence ID" value="MDI9257335.1"/>
    <property type="molecule type" value="Genomic_DNA"/>
</dbReference>
<comment type="caution">
    <text evidence="2">The sequence shown here is derived from an EMBL/GenBank/DDBJ whole genome shotgun (WGS) entry which is preliminary data.</text>
</comment>
<dbReference type="Proteomes" id="UP001230035">
    <property type="component" value="Unassembled WGS sequence"/>
</dbReference>
<dbReference type="RefSeq" id="WP_283239018.1">
    <property type="nucleotide sequence ID" value="NZ_JASGBP010000004.1"/>
</dbReference>
<dbReference type="PANTHER" id="PTHR38454:SF1">
    <property type="entry name" value="INTEGRAL MEMBRANE PROTEIN"/>
    <property type="match status" value="1"/>
</dbReference>
<keyword evidence="3" id="KW-1185">Reference proteome</keyword>
<feature type="transmembrane region" description="Helical" evidence="1">
    <location>
        <begin position="341"/>
        <end position="360"/>
    </location>
</feature>
<dbReference type="Pfam" id="PF09586">
    <property type="entry name" value="YfhO"/>
    <property type="match status" value="1"/>
</dbReference>
<dbReference type="PANTHER" id="PTHR38454">
    <property type="entry name" value="INTEGRAL MEMBRANE PROTEIN-RELATED"/>
    <property type="match status" value="1"/>
</dbReference>
<name>A0ABT6XQH0_9FLAO</name>
<gene>
    <name evidence="2" type="ORF">QHT84_07895</name>
</gene>
<feature type="transmembrane region" description="Helical" evidence="1">
    <location>
        <begin position="503"/>
        <end position="521"/>
    </location>
</feature>
<organism evidence="2 3">
    <name type="scientific">Flavobacterium sedimenticola</name>
    <dbReference type="NCBI Taxonomy" id="3043286"/>
    <lineage>
        <taxon>Bacteria</taxon>
        <taxon>Pseudomonadati</taxon>
        <taxon>Bacteroidota</taxon>
        <taxon>Flavobacteriia</taxon>
        <taxon>Flavobacteriales</taxon>
        <taxon>Flavobacteriaceae</taxon>
        <taxon>Flavobacterium</taxon>
    </lineage>
</organism>
<sequence length="835" mass="93859">MKQLQKAYPHLLTILGFIIVSLLYFYPVLQNKKIYQSDIVQYTGMAKEQNVFRAETQTEPFWTNAAFGGMPTYQLGAKYPHDYIGMLDDALRFLPRPADYLFLYFLGFYSLLLVFRTDPLKAFFGALAFGLSTYFIVILGVGHNAKAHAIAYMPMVIAGFILVFKRKYLHGGILTMLAVALEINANHFQMTYYLLLLLLVLSVYFVYRLIQEKEWQSLPKIAGTFAIALVLALGVNATGLMATKEYADFSMRGKNELSFKADGSKNDETASMPREYITEYSYGIGESLNLIAPRLYGGGNSETLGTDSHVYNYMLSYGATESEAQTFTENYAPTYWGDQPIVAAPAYIGAVVFFLSVLALYHDRRKVKYAFLAGAIFSLLLSWGKNFTGLTDFFIDYVPFYDKFRAVSSIQVILELCVPVLAVMGLQSFMKESDNRKKSLLYTAATAIGLVALIYVCKGAFSFESAIDARLESMLNQGQDKTFGEGFVSALREDRMDLFKADLLRSGVLMLMAFGILWLFLKEKLASTTAVILVGLIMVGDLFFIDKKYVSNDGRQFRSAREVEQPFEETAADKEILKDTSIFRVYELQGRLLGRTSYFHKAVGGYSAVRPRRYEQLFDYQIDKQLNDLNKSIDPETMTLTADIPVLNALNVKYLLLQTNDGESVAVKNPNANGNAWFVATLKTVNSADEEMKTLGNIDTKNVAVRSKLNDLDNVSLTPKYQKDSVASITVKEYEPNYIKYVSQNSYDGFAVFSENYYTGWKATVDGKETPIYRVNYVQRGIQIPAGKHTVEFTFEPQVVKTGSTIALLSAIAMAFAIIGVVYLEQKRKKNESVK</sequence>
<feature type="transmembrane region" description="Helical" evidence="1">
    <location>
        <begin position="806"/>
        <end position="824"/>
    </location>
</feature>
<proteinExistence type="predicted"/>
<keyword evidence="1" id="KW-1133">Transmembrane helix</keyword>
<reference evidence="2 3" key="1">
    <citation type="submission" date="2023-05" db="EMBL/GenBank/DDBJ databases">
        <title>Flavobacterium sedimenti sp. nov., isolated from the sediment.</title>
        <authorList>
            <person name="Wu N."/>
        </authorList>
    </citation>
    <scope>NUCLEOTIDE SEQUENCE [LARGE SCALE GENOMIC DNA]</scope>
    <source>
        <strain evidence="2 3">YZ-48</strain>
    </source>
</reference>
<feature type="transmembrane region" description="Helical" evidence="1">
    <location>
        <begin position="147"/>
        <end position="163"/>
    </location>
</feature>
<feature type="transmembrane region" description="Helical" evidence="1">
    <location>
        <begin position="528"/>
        <end position="545"/>
    </location>
</feature>
<feature type="transmembrane region" description="Helical" evidence="1">
    <location>
        <begin position="122"/>
        <end position="141"/>
    </location>
</feature>
<feature type="transmembrane region" description="Helical" evidence="1">
    <location>
        <begin position="367"/>
        <end position="384"/>
    </location>
</feature>
<keyword evidence="1" id="KW-0812">Transmembrane</keyword>
<feature type="transmembrane region" description="Helical" evidence="1">
    <location>
        <begin position="98"/>
        <end position="115"/>
    </location>
</feature>
<evidence type="ECO:0000313" key="2">
    <source>
        <dbReference type="EMBL" id="MDI9257335.1"/>
    </source>
</evidence>
<evidence type="ECO:0000313" key="3">
    <source>
        <dbReference type="Proteomes" id="UP001230035"/>
    </source>
</evidence>
<keyword evidence="1" id="KW-0472">Membrane</keyword>
<feature type="transmembrane region" description="Helical" evidence="1">
    <location>
        <begin position="404"/>
        <end position="427"/>
    </location>
</feature>